<dbReference type="Proteomes" id="UP000662314">
    <property type="component" value="Unassembled WGS sequence"/>
</dbReference>
<reference evidence="1 2" key="1">
    <citation type="journal article" date="2021" name="Int. J. Syst. Evol. Microbiol.">
        <title>Amazonocrinis nigriterrae gen. nov., sp. nov., Atlanticothrix silvestris gen. nov., sp. nov. and Dendronalium phyllosphericum gen. nov., sp. nov., nostocacean cyanobacteria from Brazilian environments.</title>
        <authorList>
            <person name="Alvarenga D.O."/>
            <person name="Andreote A.P.D."/>
            <person name="Branco L.H.Z."/>
            <person name="Delbaje E."/>
            <person name="Cruz R.B."/>
            <person name="Varani A.M."/>
            <person name="Fiore M.F."/>
        </authorList>
    </citation>
    <scope>NUCLEOTIDE SEQUENCE [LARGE SCALE GENOMIC DNA]</scope>
    <source>
        <strain evidence="1 2">CENA369</strain>
    </source>
</reference>
<dbReference type="AlphaFoldDB" id="A0A8J7LIT0"/>
<keyword evidence="2" id="KW-1185">Reference proteome</keyword>
<evidence type="ECO:0000313" key="1">
    <source>
        <dbReference type="EMBL" id="MBH8578351.1"/>
    </source>
</evidence>
<dbReference type="RefSeq" id="WP_214437014.1">
    <property type="nucleotide sequence ID" value="NZ_CAWPUQ010000264.1"/>
</dbReference>
<proteinExistence type="predicted"/>
<gene>
    <name evidence="1" type="ORF">I8752_36520</name>
</gene>
<organism evidence="1 2">
    <name type="scientific">Dendronalium phyllosphericum CENA369</name>
    <dbReference type="NCBI Taxonomy" id="1725256"/>
    <lineage>
        <taxon>Bacteria</taxon>
        <taxon>Bacillati</taxon>
        <taxon>Cyanobacteriota</taxon>
        <taxon>Cyanophyceae</taxon>
        <taxon>Nostocales</taxon>
        <taxon>Nostocaceae</taxon>
        <taxon>Dendronalium</taxon>
        <taxon>Dendronalium phyllosphericum</taxon>
    </lineage>
</organism>
<evidence type="ECO:0000313" key="2">
    <source>
        <dbReference type="Proteomes" id="UP000662314"/>
    </source>
</evidence>
<dbReference type="EMBL" id="JAECZA010000324">
    <property type="protein sequence ID" value="MBH8578351.1"/>
    <property type="molecule type" value="Genomic_DNA"/>
</dbReference>
<accession>A0A8J7LIT0</accession>
<name>A0A8J7LIT0_9NOST</name>
<protein>
    <submittedName>
        <fullName evidence="1">Uncharacterized protein</fullName>
    </submittedName>
</protein>
<comment type="caution">
    <text evidence="1">The sequence shown here is derived from an EMBL/GenBank/DDBJ whole genome shotgun (WGS) entry which is preliminary data.</text>
</comment>
<sequence>MNIAANRQIRQCFSVIIIPHNPEQEMQSAIQASMIVDRATKAMIRGEISPDDLLEMVEPYLDDVDKYIEEVEENLAEIYLGD</sequence>